<name>A0ABU7LJR5_9NOCA</name>
<dbReference type="PANTHER" id="PTHR30461">
    <property type="entry name" value="DNA-INVERTASE FROM LAMBDOID PROPHAGE"/>
    <property type="match status" value="1"/>
</dbReference>
<dbReference type="InterPro" id="IPR006118">
    <property type="entry name" value="Recombinase_CS"/>
</dbReference>
<dbReference type="InterPro" id="IPR036162">
    <property type="entry name" value="Resolvase-like_N_sf"/>
</dbReference>
<dbReference type="RefSeq" id="WP_330136938.1">
    <property type="nucleotide sequence ID" value="NZ_JAUTXY010000022.1"/>
</dbReference>
<dbReference type="SUPFAM" id="SSF53041">
    <property type="entry name" value="Resolvase-like"/>
    <property type="match status" value="1"/>
</dbReference>
<dbReference type="Gene3D" id="3.40.50.1390">
    <property type="entry name" value="Resolvase, N-terminal catalytic domain"/>
    <property type="match status" value="1"/>
</dbReference>
<gene>
    <name evidence="5" type="ORF">Q7514_30165</name>
</gene>
<organism evidence="5 6">
    <name type="scientific">Rhodococcus artemisiae</name>
    <dbReference type="NCBI Taxonomy" id="714159"/>
    <lineage>
        <taxon>Bacteria</taxon>
        <taxon>Bacillati</taxon>
        <taxon>Actinomycetota</taxon>
        <taxon>Actinomycetes</taxon>
        <taxon>Mycobacteriales</taxon>
        <taxon>Nocardiaceae</taxon>
        <taxon>Rhodococcus</taxon>
    </lineage>
</organism>
<sequence length="202" mass="22306">MTEILIGYARCSTQGQDLRAQRTALKRLGVDPDRIYTDKGFTGRNRLRPGLREALAACRQGDQLVVAKLDRLGRSAVDLRAIADELEAKGTRLNIGGSIHDPTDPTGKLFFGMLALMAEFESDLIRARTKEGMAEAKKAGRLKGKQPKLSALQHKRLLDDYESGQYSAAQLCEISGLSRSAMYAALRRAREEVGKTRQLETV</sequence>
<keyword evidence="3" id="KW-0233">DNA recombination</keyword>
<protein>
    <submittedName>
        <fullName evidence="5">Recombinase family protein</fullName>
    </submittedName>
</protein>
<feature type="domain" description="Resolvase/invertase-type recombinase catalytic" evidence="4">
    <location>
        <begin position="4"/>
        <end position="140"/>
    </location>
</feature>
<evidence type="ECO:0000256" key="2">
    <source>
        <dbReference type="ARBA" id="ARBA00023125"/>
    </source>
</evidence>
<reference evidence="5 6" key="1">
    <citation type="submission" date="2023-07" db="EMBL/GenBank/DDBJ databases">
        <authorList>
            <person name="Girao M."/>
            <person name="Carvalho M.F."/>
        </authorList>
    </citation>
    <scope>NUCLEOTIDE SEQUENCE [LARGE SCALE GENOMIC DNA]</scope>
    <source>
        <strain evidence="5 6">YIM65754</strain>
    </source>
</reference>
<dbReference type="Proteomes" id="UP001336020">
    <property type="component" value="Unassembled WGS sequence"/>
</dbReference>
<evidence type="ECO:0000256" key="1">
    <source>
        <dbReference type="ARBA" id="ARBA00022908"/>
    </source>
</evidence>
<dbReference type="CDD" id="cd03768">
    <property type="entry name" value="SR_ResInv"/>
    <property type="match status" value="1"/>
</dbReference>
<keyword evidence="6" id="KW-1185">Reference proteome</keyword>
<evidence type="ECO:0000256" key="3">
    <source>
        <dbReference type="ARBA" id="ARBA00023172"/>
    </source>
</evidence>
<accession>A0ABU7LJR5</accession>
<dbReference type="InterPro" id="IPR006119">
    <property type="entry name" value="Resolv_N"/>
</dbReference>
<dbReference type="InterPro" id="IPR050639">
    <property type="entry name" value="SSR_resolvase"/>
</dbReference>
<dbReference type="PROSITE" id="PS51736">
    <property type="entry name" value="RECOMBINASES_3"/>
    <property type="match status" value="1"/>
</dbReference>
<dbReference type="PANTHER" id="PTHR30461:SF2">
    <property type="entry name" value="SERINE RECOMBINASE PINE-RELATED"/>
    <property type="match status" value="1"/>
</dbReference>
<dbReference type="PROSITE" id="PS00398">
    <property type="entry name" value="RECOMBINASES_2"/>
    <property type="match status" value="1"/>
</dbReference>
<dbReference type="SMART" id="SM00857">
    <property type="entry name" value="Resolvase"/>
    <property type="match status" value="1"/>
</dbReference>
<evidence type="ECO:0000313" key="5">
    <source>
        <dbReference type="EMBL" id="MEE2061798.1"/>
    </source>
</evidence>
<evidence type="ECO:0000313" key="6">
    <source>
        <dbReference type="Proteomes" id="UP001336020"/>
    </source>
</evidence>
<evidence type="ECO:0000259" key="4">
    <source>
        <dbReference type="PROSITE" id="PS51736"/>
    </source>
</evidence>
<comment type="caution">
    <text evidence="5">The sequence shown here is derived from an EMBL/GenBank/DDBJ whole genome shotgun (WGS) entry which is preliminary data.</text>
</comment>
<dbReference type="EMBL" id="JAUTXY010000022">
    <property type="protein sequence ID" value="MEE2061798.1"/>
    <property type="molecule type" value="Genomic_DNA"/>
</dbReference>
<proteinExistence type="predicted"/>
<keyword evidence="1" id="KW-0229">DNA integration</keyword>
<dbReference type="Pfam" id="PF00239">
    <property type="entry name" value="Resolvase"/>
    <property type="match status" value="1"/>
</dbReference>
<keyword evidence="2" id="KW-0238">DNA-binding</keyword>